<evidence type="ECO:0000313" key="2">
    <source>
        <dbReference type="Proteomes" id="UP000215335"/>
    </source>
</evidence>
<dbReference type="AlphaFoldDB" id="A0A232FNE7"/>
<dbReference type="Proteomes" id="UP000215335">
    <property type="component" value="Unassembled WGS sequence"/>
</dbReference>
<evidence type="ECO:0000313" key="1">
    <source>
        <dbReference type="EMBL" id="OXU32276.1"/>
    </source>
</evidence>
<sequence length="129" mass="14118">DNVVSNASNIHKPVKCDLSAIIIQVERLERGQVALKRARRDLDPRLAVSTSSPGIILNYDVNTAHPGHQVHREVLLSLYLCLATPKTPNQGVSTKNVETTLILPTLGTIKVLMRVLPSRYSCSATTKIP</sequence>
<protein>
    <submittedName>
        <fullName evidence="1">Uncharacterized protein</fullName>
    </submittedName>
</protein>
<keyword evidence="2" id="KW-1185">Reference proteome</keyword>
<comment type="caution">
    <text evidence="1">The sequence shown here is derived from an EMBL/GenBank/DDBJ whole genome shotgun (WGS) entry which is preliminary data.</text>
</comment>
<dbReference type="EMBL" id="NNAY01000003">
    <property type="protein sequence ID" value="OXU32276.1"/>
    <property type="molecule type" value="Genomic_DNA"/>
</dbReference>
<accession>A0A232FNE7</accession>
<name>A0A232FNE7_9HYME</name>
<gene>
    <name evidence="1" type="ORF">TSAR_008097</name>
</gene>
<proteinExistence type="predicted"/>
<organism evidence="1 2">
    <name type="scientific">Trichomalopsis sarcophagae</name>
    <dbReference type="NCBI Taxonomy" id="543379"/>
    <lineage>
        <taxon>Eukaryota</taxon>
        <taxon>Metazoa</taxon>
        <taxon>Ecdysozoa</taxon>
        <taxon>Arthropoda</taxon>
        <taxon>Hexapoda</taxon>
        <taxon>Insecta</taxon>
        <taxon>Pterygota</taxon>
        <taxon>Neoptera</taxon>
        <taxon>Endopterygota</taxon>
        <taxon>Hymenoptera</taxon>
        <taxon>Apocrita</taxon>
        <taxon>Proctotrupomorpha</taxon>
        <taxon>Chalcidoidea</taxon>
        <taxon>Pteromalidae</taxon>
        <taxon>Pteromalinae</taxon>
        <taxon>Trichomalopsis</taxon>
    </lineage>
</organism>
<reference evidence="1 2" key="1">
    <citation type="journal article" date="2017" name="Curr. Biol.">
        <title>The Evolution of Venom by Co-option of Single-Copy Genes.</title>
        <authorList>
            <person name="Martinson E.O."/>
            <person name="Mrinalini"/>
            <person name="Kelkar Y.D."/>
            <person name="Chang C.H."/>
            <person name="Werren J.H."/>
        </authorList>
    </citation>
    <scope>NUCLEOTIDE SEQUENCE [LARGE SCALE GENOMIC DNA]</scope>
    <source>
        <strain evidence="1 2">Alberta</strain>
        <tissue evidence="1">Whole body</tissue>
    </source>
</reference>
<feature type="non-terminal residue" evidence="1">
    <location>
        <position position="1"/>
    </location>
</feature>